<gene>
    <name evidence="1" type="ORF">MF646_19750</name>
</gene>
<comment type="caution">
    <text evidence="1">The sequence shown here is derived from an EMBL/GenBank/DDBJ whole genome shotgun (WGS) entry which is preliminary data.</text>
</comment>
<evidence type="ECO:0000313" key="2">
    <source>
        <dbReference type="Proteomes" id="UP001139150"/>
    </source>
</evidence>
<dbReference type="InterPro" id="IPR025004">
    <property type="entry name" value="SenN/SenS"/>
</dbReference>
<keyword evidence="2" id="KW-1185">Reference proteome</keyword>
<dbReference type="AlphaFoldDB" id="A0A9X2CW74"/>
<accession>A0A9X2CW74</accession>
<name>A0A9X2CW74_9BACI</name>
<proteinExistence type="predicted"/>
<evidence type="ECO:0000313" key="1">
    <source>
        <dbReference type="EMBL" id="MCL7749356.1"/>
    </source>
</evidence>
<dbReference type="EMBL" id="JAKRYL010000027">
    <property type="protein sequence ID" value="MCL7749356.1"/>
    <property type="molecule type" value="Genomic_DNA"/>
</dbReference>
<dbReference type="Proteomes" id="UP001139150">
    <property type="component" value="Unassembled WGS sequence"/>
</dbReference>
<dbReference type="RefSeq" id="WP_250098214.1">
    <property type="nucleotide sequence ID" value="NZ_JAKRYL010000027.1"/>
</dbReference>
<reference evidence="1" key="1">
    <citation type="submission" date="2022-02" db="EMBL/GenBank/DDBJ databases">
        <title>Halalkalibacter sp. nov. isolated from Lonar Lake, India.</title>
        <authorList>
            <person name="Joshi A."/>
            <person name="Thite S."/>
            <person name="Lodha T."/>
        </authorList>
    </citation>
    <scope>NUCLEOTIDE SEQUENCE</scope>
    <source>
        <strain evidence="1">MEB205</strain>
    </source>
</reference>
<dbReference type="Pfam" id="PF13040">
    <property type="entry name" value="Fur_reg_FbpB"/>
    <property type="match status" value="1"/>
</dbReference>
<protein>
    <submittedName>
        <fullName evidence="1">FbpB family small basic protein</fullName>
    </submittedName>
</protein>
<sequence>MRRQSTSFEELVLENKKQLLNDPEALAEIEDRIDERSSNNQEKDTK</sequence>
<organism evidence="1 2">
    <name type="scientific">Halalkalibacter alkaliphilus</name>
    <dbReference type="NCBI Taxonomy" id="2917993"/>
    <lineage>
        <taxon>Bacteria</taxon>
        <taxon>Bacillati</taxon>
        <taxon>Bacillota</taxon>
        <taxon>Bacilli</taxon>
        <taxon>Bacillales</taxon>
        <taxon>Bacillaceae</taxon>
        <taxon>Halalkalibacter</taxon>
    </lineage>
</organism>